<reference evidence="1 2" key="1">
    <citation type="submission" date="2018-08" db="EMBL/GenBank/DDBJ databases">
        <title>Actinomadura jelena sp. nov., a novel Actinomycete isolated from soil in Chad.</title>
        <authorList>
            <person name="Shi L."/>
        </authorList>
    </citation>
    <scope>NUCLEOTIDE SEQUENCE [LARGE SCALE GENOMIC DNA]</scope>
    <source>
        <strain evidence="1 2">NEAU-G17</strain>
    </source>
</reference>
<gene>
    <name evidence="1" type="ORF">DZF91_10760</name>
</gene>
<organism evidence="1 2">
    <name type="scientific">Actinomadura logoneensis</name>
    <dbReference type="NCBI Taxonomy" id="2293572"/>
    <lineage>
        <taxon>Bacteria</taxon>
        <taxon>Bacillati</taxon>
        <taxon>Actinomycetota</taxon>
        <taxon>Actinomycetes</taxon>
        <taxon>Streptosporangiales</taxon>
        <taxon>Thermomonosporaceae</taxon>
        <taxon>Actinomadura</taxon>
    </lineage>
</organism>
<comment type="caution">
    <text evidence="1">The sequence shown here is derived from an EMBL/GenBank/DDBJ whole genome shotgun (WGS) entry which is preliminary data.</text>
</comment>
<dbReference type="EMBL" id="QURH01000199">
    <property type="protein sequence ID" value="RFU41647.1"/>
    <property type="molecule type" value="Genomic_DNA"/>
</dbReference>
<dbReference type="AlphaFoldDB" id="A0A372JNQ1"/>
<evidence type="ECO:0000313" key="1">
    <source>
        <dbReference type="EMBL" id="RFU41647.1"/>
    </source>
</evidence>
<keyword evidence="2" id="KW-1185">Reference proteome</keyword>
<dbReference type="Proteomes" id="UP000261811">
    <property type="component" value="Unassembled WGS sequence"/>
</dbReference>
<proteinExistence type="predicted"/>
<name>A0A372JNQ1_9ACTN</name>
<accession>A0A372JNQ1</accession>
<sequence>MRWMRDYWMNDELWRYFELDDERFVRRQVELEGPDREANTACSMDEWEDALRDNIGDQYYETYGMVDEWSFTHGDHEDPQPSDKAEFESVWAQARRACEAGSRSRPDPAL</sequence>
<evidence type="ECO:0000313" key="2">
    <source>
        <dbReference type="Proteomes" id="UP000261811"/>
    </source>
</evidence>
<protein>
    <submittedName>
        <fullName evidence="1">Uncharacterized protein</fullName>
    </submittedName>
</protein>